<proteinExistence type="predicted"/>
<dbReference type="RefSeq" id="WP_123304704.1">
    <property type="nucleotide sequence ID" value="NZ_RKHK01000001.1"/>
</dbReference>
<evidence type="ECO:0000313" key="2">
    <source>
        <dbReference type="EMBL" id="ROR74411.1"/>
    </source>
</evidence>
<dbReference type="OrthoDB" id="3429251at2"/>
<accession>A0A3N2BGM9</accession>
<keyword evidence="3" id="KW-1185">Reference proteome</keyword>
<gene>
    <name evidence="2" type="ORF">EDD31_2826</name>
</gene>
<comment type="caution">
    <text evidence="2">The sequence shown here is derived from an EMBL/GenBank/DDBJ whole genome shotgun (WGS) entry which is preliminary data.</text>
</comment>
<keyword evidence="1" id="KW-0472">Membrane</keyword>
<evidence type="ECO:0000313" key="3">
    <source>
        <dbReference type="Proteomes" id="UP000280668"/>
    </source>
</evidence>
<dbReference type="Proteomes" id="UP000280668">
    <property type="component" value="Unassembled WGS sequence"/>
</dbReference>
<keyword evidence="1" id="KW-1133">Transmembrane helix</keyword>
<protein>
    <recommendedName>
        <fullName evidence="4">DUF3137 domain-containing protein</fullName>
    </recommendedName>
</protein>
<evidence type="ECO:0008006" key="4">
    <source>
        <dbReference type="Google" id="ProtNLM"/>
    </source>
</evidence>
<keyword evidence="1" id="KW-0812">Transmembrane</keyword>
<feature type="transmembrane region" description="Helical" evidence="1">
    <location>
        <begin position="6"/>
        <end position="33"/>
    </location>
</feature>
<name>A0A3N2BGM9_9MICO</name>
<evidence type="ECO:0000256" key="1">
    <source>
        <dbReference type="SAM" id="Phobius"/>
    </source>
</evidence>
<sequence>MDSPAMWLFIAVAAVALLVPGLVAVGLIVLVALRGRRTPRAVRERYRHMEQWARSVGWRYCGTCTWHETLRGGPFTDPENLGHAGTAPRSDGAARGTFGSFDAAAWDYSERYKSDARPRRRWHIVAITLPAALPPMEMRQAPTDPRPGMSFEDEEFNASWRVTARDPRTAYGIANPQMIERLKRADTQGCNLLIHGNQLVLWREGLIDPPSTERALRLLVELFALIPRHVWDDANTR</sequence>
<reference evidence="2 3" key="1">
    <citation type="submission" date="2018-11" db="EMBL/GenBank/DDBJ databases">
        <title>Sequencing the genomes of 1000 actinobacteria strains.</title>
        <authorList>
            <person name="Klenk H.-P."/>
        </authorList>
    </citation>
    <scope>NUCLEOTIDE SEQUENCE [LARGE SCALE GENOMIC DNA]</scope>
    <source>
        <strain evidence="2 3">DSM 11294</strain>
    </source>
</reference>
<organism evidence="2 3">
    <name type="scientific">Bogoriella caseilytica</name>
    <dbReference type="NCBI Taxonomy" id="56055"/>
    <lineage>
        <taxon>Bacteria</taxon>
        <taxon>Bacillati</taxon>
        <taxon>Actinomycetota</taxon>
        <taxon>Actinomycetes</taxon>
        <taxon>Micrococcales</taxon>
        <taxon>Bogoriellaceae</taxon>
        <taxon>Bogoriella</taxon>
    </lineage>
</organism>
<dbReference type="AlphaFoldDB" id="A0A3N2BGM9"/>
<dbReference type="EMBL" id="RKHK01000001">
    <property type="protein sequence ID" value="ROR74411.1"/>
    <property type="molecule type" value="Genomic_DNA"/>
</dbReference>